<dbReference type="Gene3D" id="3.20.80.10">
    <property type="entry name" value="Regulatory factor, effector binding domain"/>
    <property type="match status" value="1"/>
</dbReference>
<proteinExistence type="predicted"/>
<gene>
    <name evidence="5" type="ORF">SAMN04488505_107175</name>
</gene>
<dbReference type="PROSITE" id="PS00041">
    <property type="entry name" value="HTH_ARAC_FAMILY_1"/>
    <property type="match status" value="1"/>
</dbReference>
<dbReference type="EMBL" id="FOBB01000007">
    <property type="protein sequence ID" value="SEM96398.1"/>
    <property type="molecule type" value="Genomic_DNA"/>
</dbReference>
<organism evidence="5 6">
    <name type="scientific">Chitinophaga rupis</name>
    <dbReference type="NCBI Taxonomy" id="573321"/>
    <lineage>
        <taxon>Bacteria</taxon>
        <taxon>Pseudomonadati</taxon>
        <taxon>Bacteroidota</taxon>
        <taxon>Chitinophagia</taxon>
        <taxon>Chitinophagales</taxon>
        <taxon>Chitinophagaceae</taxon>
        <taxon>Chitinophaga</taxon>
    </lineage>
</organism>
<evidence type="ECO:0000259" key="4">
    <source>
        <dbReference type="PROSITE" id="PS01124"/>
    </source>
</evidence>
<dbReference type="InterPro" id="IPR018062">
    <property type="entry name" value="HTH_AraC-typ_CS"/>
</dbReference>
<protein>
    <submittedName>
        <fullName evidence="5">AraC family transcriptional regulator</fullName>
    </submittedName>
</protein>
<dbReference type="SUPFAM" id="SSF46689">
    <property type="entry name" value="Homeodomain-like"/>
    <property type="match status" value="2"/>
</dbReference>
<evidence type="ECO:0000256" key="1">
    <source>
        <dbReference type="ARBA" id="ARBA00023015"/>
    </source>
</evidence>
<evidence type="ECO:0000256" key="2">
    <source>
        <dbReference type="ARBA" id="ARBA00023125"/>
    </source>
</evidence>
<dbReference type="SUPFAM" id="SSF55136">
    <property type="entry name" value="Probable bacterial effector-binding domain"/>
    <property type="match status" value="1"/>
</dbReference>
<dbReference type="GO" id="GO:0003700">
    <property type="term" value="F:DNA-binding transcription factor activity"/>
    <property type="evidence" value="ECO:0007669"/>
    <property type="project" value="InterPro"/>
</dbReference>
<keyword evidence="6" id="KW-1185">Reference proteome</keyword>
<dbReference type="InterPro" id="IPR050908">
    <property type="entry name" value="SmbC-like"/>
</dbReference>
<dbReference type="Gene3D" id="1.10.10.60">
    <property type="entry name" value="Homeodomain-like"/>
    <property type="match status" value="2"/>
</dbReference>
<evidence type="ECO:0000313" key="6">
    <source>
        <dbReference type="Proteomes" id="UP000198984"/>
    </source>
</evidence>
<dbReference type="PANTHER" id="PTHR40055">
    <property type="entry name" value="TRANSCRIPTIONAL REGULATOR YGIV-RELATED"/>
    <property type="match status" value="1"/>
</dbReference>
<sequence length="277" mass="32211">MAMEVIDNILHYIQQHFDQDLSLHNLAAQAHYSPYHFHRLFRQRVGEAPKQYLLRLRLEKSCKELIFYPYKSVYAIAIDCGFSSQSVFARAFKNKYQLTAEQYREQALSAIREKTAAVSPEVQQYPISITRSESLHLACELTFLQEEHIMQAFKKLHRWAAAHELLDQHPEFYGVFLDTPFTTALAQCRYLAGIRLRRPFTGRESYTTGPMTIAQIPVMGALEIAMDYTLYVKHRWLPESGYRLIQGNPGYEHITSMDLSKPYSQHTRIICMGLQPE</sequence>
<keyword evidence="2" id="KW-0238">DNA-binding</keyword>
<keyword evidence="3" id="KW-0804">Transcription</keyword>
<dbReference type="AlphaFoldDB" id="A0A1H8CQ24"/>
<accession>A0A1H8CQ24</accession>
<dbReference type="PANTHER" id="PTHR40055:SF1">
    <property type="entry name" value="TRANSCRIPTIONAL REGULATOR YGIV-RELATED"/>
    <property type="match status" value="1"/>
</dbReference>
<dbReference type="InterPro" id="IPR029442">
    <property type="entry name" value="GyrI-like"/>
</dbReference>
<dbReference type="InterPro" id="IPR018060">
    <property type="entry name" value="HTH_AraC"/>
</dbReference>
<dbReference type="InterPro" id="IPR011256">
    <property type="entry name" value="Reg_factor_effector_dom_sf"/>
</dbReference>
<name>A0A1H8CQ24_9BACT</name>
<feature type="domain" description="HTH araC/xylS-type" evidence="4">
    <location>
        <begin position="7"/>
        <end position="106"/>
    </location>
</feature>
<dbReference type="STRING" id="573321.SAMN04488505_107175"/>
<keyword evidence="1" id="KW-0805">Transcription regulation</keyword>
<dbReference type="Pfam" id="PF12833">
    <property type="entry name" value="HTH_18"/>
    <property type="match status" value="1"/>
</dbReference>
<dbReference type="Proteomes" id="UP000198984">
    <property type="component" value="Unassembled WGS sequence"/>
</dbReference>
<reference evidence="5 6" key="1">
    <citation type="submission" date="2016-10" db="EMBL/GenBank/DDBJ databases">
        <authorList>
            <person name="de Groot N.N."/>
        </authorList>
    </citation>
    <scope>NUCLEOTIDE SEQUENCE [LARGE SCALE GENOMIC DNA]</scope>
    <source>
        <strain evidence="5 6">DSM 21039</strain>
    </source>
</reference>
<dbReference type="Pfam" id="PF06445">
    <property type="entry name" value="GyrI-like"/>
    <property type="match status" value="1"/>
</dbReference>
<dbReference type="GO" id="GO:0043565">
    <property type="term" value="F:sequence-specific DNA binding"/>
    <property type="evidence" value="ECO:0007669"/>
    <property type="project" value="InterPro"/>
</dbReference>
<dbReference type="SMART" id="SM00342">
    <property type="entry name" value="HTH_ARAC"/>
    <property type="match status" value="1"/>
</dbReference>
<evidence type="ECO:0000256" key="3">
    <source>
        <dbReference type="ARBA" id="ARBA00023163"/>
    </source>
</evidence>
<dbReference type="PROSITE" id="PS01124">
    <property type="entry name" value="HTH_ARAC_FAMILY_2"/>
    <property type="match status" value="1"/>
</dbReference>
<evidence type="ECO:0000313" key="5">
    <source>
        <dbReference type="EMBL" id="SEM96398.1"/>
    </source>
</evidence>
<dbReference type="InterPro" id="IPR009057">
    <property type="entry name" value="Homeodomain-like_sf"/>
</dbReference>